<protein>
    <recommendedName>
        <fullName evidence="3">Ground-like domain protein</fullName>
    </recommendedName>
</protein>
<dbReference type="Proteomes" id="UP000230423">
    <property type="component" value="Unassembled WGS sequence"/>
</dbReference>
<evidence type="ECO:0008006" key="3">
    <source>
        <dbReference type="Google" id="ProtNLM"/>
    </source>
</evidence>
<sequence length="165" mass="18082">MEWPSYNDRFHGCVVGQSPPTPHLPALCVQTKMFLQLISLVLLPFAVNGIGFGGCGCGMQIPPICLPSLPRIQLPSLCPPPSCGCGRKKRQVIRSPEVVASDDRKCSNDQLREIILSGIKKNQSQAMSVIHSEVCDAKGIFWLFSSKTLAQFLCTERSTLLIIVE</sequence>
<evidence type="ECO:0000313" key="1">
    <source>
        <dbReference type="EMBL" id="PIO59334.1"/>
    </source>
</evidence>
<accession>A0A2G9TMX5</accession>
<keyword evidence="2" id="KW-1185">Reference proteome</keyword>
<name>A0A2G9TMX5_TELCI</name>
<organism evidence="1 2">
    <name type="scientific">Teladorsagia circumcincta</name>
    <name type="common">Brown stomach worm</name>
    <name type="synonym">Ostertagia circumcincta</name>
    <dbReference type="NCBI Taxonomy" id="45464"/>
    <lineage>
        <taxon>Eukaryota</taxon>
        <taxon>Metazoa</taxon>
        <taxon>Ecdysozoa</taxon>
        <taxon>Nematoda</taxon>
        <taxon>Chromadorea</taxon>
        <taxon>Rhabditida</taxon>
        <taxon>Rhabditina</taxon>
        <taxon>Rhabditomorpha</taxon>
        <taxon>Strongyloidea</taxon>
        <taxon>Trichostrongylidae</taxon>
        <taxon>Teladorsagia</taxon>
    </lineage>
</organism>
<reference evidence="1 2" key="1">
    <citation type="submission" date="2015-09" db="EMBL/GenBank/DDBJ databases">
        <title>Draft genome of the parasitic nematode Teladorsagia circumcincta isolate WARC Sus (inbred).</title>
        <authorList>
            <person name="Mitreva M."/>
        </authorList>
    </citation>
    <scope>NUCLEOTIDE SEQUENCE [LARGE SCALE GENOMIC DNA]</scope>
    <source>
        <strain evidence="1 2">S</strain>
    </source>
</reference>
<dbReference type="EMBL" id="KZ358107">
    <property type="protein sequence ID" value="PIO59334.1"/>
    <property type="molecule type" value="Genomic_DNA"/>
</dbReference>
<dbReference type="AlphaFoldDB" id="A0A2G9TMX5"/>
<gene>
    <name evidence="1" type="ORF">TELCIR_19205</name>
</gene>
<dbReference type="OrthoDB" id="5843663at2759"/>
<evidence type="ECO:0000313" key="2">
    <source>
        <dbReference type="Proteomes" id="UP000230423"/>
    </source>
</evidence>
<proteinExistence type="predicted"/>